<dbReference type="SUPFAM" id="SSF52172">
    <property type="entry name" value="CheY-like"/>
    <property type="match status" value="1"/>
</dbReference>
<evidence type="ECO:0000256" key="1">
    <source>
        <dbReference type="ARBA" id="ARBA00022553"/>
    </source>
</evidence>
<evidence type="ECO:0000259" key="6">
    <source>
        <dbReference type="PROSITE" id="PS50043"/>
    </source>
</evidence>
<dbReference type="SMART" id="SM00448">
    <property type="entry name" value="REC"/>
    <property type="match status" value="1"/>
</dbReference>
<evidence type="ECO:0000256" key="3">
    <source>
        <dbReference type="ARBA" id="ARBA00023125"/>
    </source>
</evidence>
<dbReference type="InterPro" id="IPR016032">
    <property type="entry name" value="Sig_transdc_resp-reg_C-effctor"/>
</dbReference>
<evidence type="ECO:0000313" key="8">
    <source>
        <dbReference type="EMBL" id="MEJ2888962.1"/>
    </source>
</evidence>
<organism evidence="8 9">
    <name type="scientific">Actinomycetospora aeridis</name>
    <dbReference type="NCBI Taxonomy" id="3129231"/>
    <lineage>
        <taxon>Bacteria</taxon>
        <taxon>Bacillati</taxon>
        <taxon>Actinomycetota</taxon>
        <taxon>Actinomycetes</taxon>
        <taxon>Pseudonocardiales</taxon>
        <taxon>Pseudonocardiaceae</taxon>
        <taxon>Actinomycetospora</taxon>
    </lineage>
</organism>
<dbReference type="EMBL" id="JBBEGL010000005">
    <property type="protein sequence ID" value="MEJ2888962.1"/>
    <property type="molecule type" value="Genomic_DNA"/>
</dbReference>
<dbReference type="Pfam" id="PF00196">
    <property type="entry name" value="GerE"/>
    <property type="match status" value="1"/>
</dbReference>
<dbReference type="InterPro" id="IPR039420">
    <property type="entry name" value="WalR-like"/>
</dbReference>
<dbReference type="RefSeq" id="WP_337716008.1">
    <property type="nucleotide sequence ID" value="NZ_JBBEGL010000005.1"/>
</dbReference>
<dbReference type="InterPro" id="IPR000792">
    <property type="entry name" value="Tscrpt_reg_LuxR_C"/>
</dbReference>
<dbReference type="CDD" id="cd06170">
    <property type="entry name" value="LuxR_C_like"/>
    <property type="match status" value="1"/>
</dbReference>
<dbReference type="PANTHER" id="PTHR43214">
    <property type="entry name" value="TWO-COMPONENT RESPONSE REGULATOR"/>
    <property type="match status" value="1"/>
</dbReference>
<evidence type="ECO:0000256" key="5">
    <source>
        <dbReference type="PROSITE-ProRule" id="PRU00169"/>
    </source>
</evidence>
<keyword evidence="3" id="KW-0238">DNA-binding</keyword>
<feature type="domain" description="Response regulatory" evidence="7">
    <location>
        <begin position="5"/>
        <end position="121"/>
    </location>
</feature>
<dbReference type="SUPFAM" id="SSF46894">
    <property type="entry name" value="C-terminal effector domain of the bipartite response regulators"/>
    <property type="match status" value="1"/>
</dbReference>
<keyword evidence="2" id="KW-0805">Transcription regulation</keyword>
<dbReference type="PANTHER" id="PTHR43214:SF24">
    <property type="entry name" value="TRANSCRIPTIONAL REGULATORY PROTEIN NARL-RELATED"/>
    <property type="match status" value="1"/>
</dbReference>
<evidence type="ECO:0000256" key="4">
    <source>
        <dbReference type="ARBA" id="ARBA00023163"/>
    </source>
</evidence>
<dbReference type="Gene3D" id="3.40.50.2300">
    <property type="match status" value="1"/>
</dbReference>
<sequence>MSDVRVFLVDDHPLYRSGLRAMTERTAGLCCVGEASSGEDALTLLATTSCDVVLMDLRMPGMGGVEATRRIAAGAGAPAVLVLTMVEDDEAVLAALRAGARGYVLKGADTAELSAAVSVVAHGGLAVGTAAAAGLVARLDGERGAAEPFPELTDQERRVLGLLAAGRSTAGIATELSLSSKTVRNYLSSTYAKLAVTDRFAAIARAREHGLGR</sequence>
<evidence type="ECO:0000256" key="2">
    <source>
        <dbReference type="ARBA" id="ARBA00023015"/>
    </source>
</evidence>
<evidence type="ECO:0000313" key="9">
    <source>
        <dbReference type="Proteomes" id="UP001370100"/>
    </source>
</evidence>
<name>A0ABU8N974_9PSEU</name>
<comment type="caution">
    <text evidence="8">The sequence shown here is derived from an EMBL/GenBank/DDBJ whole genome shotgun (WGS) entry which is preliminary data.</text>
</comment>
<proteinExistence type="predicted"/>
<accession>A0ABU8N974</accession>
<dbReference type="InterPro" id="IPR001789">
    <property type="entry name" value="Sig_transdc_resp-reg_receiver"/>
</dbReference>
<dbReference type="PROSITE" id="PS50110">
    <property type="entry name" value="RESPONSE_REGULATORY"/>
    <property type="match status" value="1"/>
</dbReference>
<dbReference type="Proteomes" id="UP001370100">
    <property type="component" value="Unassembled WGS sequence"/>
</dbReference>
<dbReference type="PROSITE" id="PS50043">
    <property type="entry name" value="HTH_LUXR_2"/>
    <property type="match status" value="1"/>
</dbReference>
<protein>
    <submittedName>
        <fullName evidence="8">Response regulator transcription factor</fullName>
    </submittedName>
</protein>
<keyword evidence="4" id="KW-0804">Transcription</keyword>
<feature type="modified residue" description="4-aspartylphosphate" evidence="5">
    <location>
        <position position="56"/>
    </location>
</feature>
<keyword evidence="9" id="KW-1185">Reference proteome</keyword>
<dbReference type="PROSITE" id="PS00622">
    <property type="entry name" value="HTH_LUXR_1"/>
    <property type="match status" value="1"/>
</dbReference>
<dbReference type="InterPro" id="IPR011006">
    <property type="entry name" value="CheY-like_superfamily"/>
</dbReference>
<dbReference type="SMART" id="SM00421">
    <property type="entry name" value="HTH_LUXR"/>
    <property type="match status" value="1"/>
</dbReference>
<reference evidence="8 9" key="1">
    <citation type="submission" date="2024-03" db="EMBL/GenBank/DDBJ databases">
        <title>Actinomycetospora sp. OC33-EN06, a novel actinomycete isolated from wild orchid (Aerides multiflora).</title>
        <authorList>
            <person name="Suriyachadkun C."/>
        </authorList>
    </citation>
    <scope>NUCLEOTIDE SEQUENCE [LARGE SCALE GENOMIC DNA]</scope>
    <source>
        <strain evidence="8 9">OC33-EN06</strain>
    </source>
</reference>
<gene>
    <name evidence="8" type="ORF">WCD41_21055</name>
</gene>
<dbReference type="InterPro" id="IPR058245">
    <property type="entry name" value="NreC/VraR/RcsB-like_REC"/>
</dbReference>
<evidence type="ECO:0000259" key="7">
    <source>
        <dbReference type="PROSITE" id="PS50110"/>
    </source>
</evidence>
<dbReference type="CDD" id="cd17535">
    <property type="entry name" value="REC_NarL-like"/>
    <property type="match status" value="1"/>
</dbReference>
<feature type="domain" description="HTH luxR-type" evidence="6">
    <location>
        <begin position="145"/>
        <end position="210"/>
    </location>
</feature>
<dbReference type="PRINTS" id="PR00038">
    <property type="entry name" value="HTHLUXR"/>
</dbReference>
<dbReference type="Pfam" id="PF00072">
    <property type="entry name" value="Response_reg"/>
    <property type="match status" value="1"/>
</dbReference>
<keyword evidence="1 5" id="KW-0597">Phosphoprotein</keyword>